<dbReference type="InterPro" id="IPR036047">
    <property type="entry name" value="F-box-like_dom_sf"/>
</dbReference>
<feature type="transmembrane region" description="Helical" evidence="1">
    <location>
        <begin position="79"/>
        <end position="102"/>
    </location>
</feature>
<feature type="domain" description="F-box" evidence="2">
    <location>
        <begin position="41"/>
        <end position="75"/>
    </location>
</feature>
<dbReference type="Gene3D" id="1.20.1280.50">
    <property type="match status" value="1"/>
</dbReference>
<protein>
    <recommendedName>
        <fullName evidence="2">F-box domain-containing protein</fullName>
    </recommendedName>
</protein>
<dbReference type="Proteomes" id="UP001567538">
    <property type="component" value="Unassembled WGS sequence"/>
</dbReference>
<accession>A0ABD1GNL1</accession>
<keyword evidence="4" id="KW-1185">Reference proteome</keyword>
<dbReference type="SUPFAM" id="SSF81383">
    <property type="entry name" value="F-box domain"/>
    <property type="match status" value="1"/>
</dbReference>
<proteinExistence type="predicted"/>
<dbReference type="InterPro" id="IPR001810">
    <property type="entry name" value="F-box_dom"/>
</dbReference>
<dbReference type="AlphaFoldDB" id="A0ABD1GNL1"/>
<reference evidence="3 4" key="1">
    <citation type="submission" date="2024-06" db="EMBL/GenBank/DDBJ databases">
        <title>A chromosome level genome sequence of Diviner's sage (Salvia divinorum).</title>
        <authorList>
            <person name="Ford S.A."/>
            <person name="Ro D.-K."/>
            <person name="Ness R.W."/>
            <person name="Phillips M.A."/>
        </authorList>
    </citation>
    <scope>NUCLEOTIDE SEQUENCE [LARGE SCALE GENOMIC DNA]</scope>
    <source>
        <strain evidence="3">SAF-2024a</strain>
        <tissue evidence="3">Leaf</tissue>
    </source>
</reference>
<organism evidence="3 4">
    <name type="scientific">Salvia divinorum</name>
    <name type="common">Maria pastora</name>
    <name type="synonym">Diviner's sage</name>
    <dbReference type="NCBI Taxonomy" id="28513"/>
    <lineage>
        <taxon>Eukaryota</taxon>
        <taxon>Viridiplantae</taxon>
        <taxon>Streptophyta</taxon>
        <taxon>Embryophyta</taxon>
        <taxon>Tracheophyta</taxon>
        <taxon>Spermatophyta</taxon>
        <taxon>Magnoliopsida</taxon>
        <taxon>eudicotyledons</taxon>
        <taxon>Gunneridae</taxon>
        <taxon>Pentapetalae</taxon>
        <taxon>asterids</taxon>
        <taxon>lamiids</taxon>
        <taxon>Lamiales</taxon>
        <taxon>Lamiaceae</taxon>
        <taxon>Nepetoideae</taxon>
        <taxon>Mentheae</taxon>
        <taxon>Salviinae</taxon>
        <taxon>Salvia</taxon>
        <taxon>Salvia subgen. Calosphace</taxon>
    </lineage>
</organism>
<keyword evidence="1" id="KW-1133">Transmembrane helix</keyword>
<sequence>MSESGGEESSQPGKRKVKADDIGEEELQLAAEDPLLVFGSEIMTIILAKLDLRSVVEARLVSRGWQAVASADRIWGPKVIFVLPFSPFLTVLFSAWSVGFALCVD</sequence>
<dbReference type="PANTHER" id="PTHR48218:SF3">
    <property type="entry name" value="OS07G0170800 PROTEIN"/>
    <property type="match status" value="1"/>
</dbReference>
<dbReference type="Pfam" id="PF12937">
    <property type="entry name" value="F-box-like"/>
    <property type="match status" value="1"/>
</dbReference>
<name>A0ABD1GNL1_SALDI</name>
<evidence type="ECO:0000256" key="1">
    <source>
        <dbReference type="SAM" id="Phobius"/>
    </source>
</evidence>
<comment type="caution">
    <text evidence="3">The sequence shown here is derived from an EMBL/GenBank/DDBJ whole genome shotgun (WGS) entry which is preliminary data.</text>
</comment>
<evidence type="ECO:0000259" key="2">
    <source>
        <dbReference type="Pfam" id="PF12937"/>
    </source>
</evidence>
<dbReference type="PANTHER" id="PTHR48218">
    <property type="entry name" value="F-BOX DOMAIN CONTAINING PROTEIN"/>
    <property type="match status" value="1"/>
</dbReference>
<evidence type="ECO:0000313" key="4">
    <source>
        <dbReference type="Proteomes" id="UP001567538"/>
    </source>
</evidence>
<gene>
    <name evidence="3" type="ORF">AAHA92_22043</name>
</gene>
<keyword evidence="1" id="KW-0472">Membrane</keyword>
<evidence type="ECO:0000313" key="3">
    <source>
        <dbReference type="EMBL" id="KAL1545300.1"/>
    </source>
</evidence>
<dbReference type="EMBL" id="JBEAFC010000008">
    <property type="protein sequence ID" value="KAL1545300.1"/>
    <property type="molecule type" value="Genomic_DNA"/>
</dbReference>
<keyword evidence="1" id="KW-0812">Transmembrane</keyword>